<feature type="transmembrane region" description="Helical" evidence="8">
    <location>
        <begin position="295"/>
        <end position="316"/>
    </location>
</feature>
<feature type="transmembrane region" description="Helical" evidence="8">
    <location>
        <begin position="429"/>
        <end position="450"/>
    </location>
</feature>
<feature type="transmembrane region" description="Helical" evidence="8">
    <location>
        <begin position="78"/>
        <end position="97"/>
    </location>
</feature>
<evidence type="ECO:0000256" key="7">
    <source>
        <dbReference type="SAM" id="MobiDB-lite"/>
    </source>
</evidence>
<evidence type="ECO:0000259" key="9">
    <source>
        <dbReference type="PROSITE" id="PS50850"/>
    </source>
</evidence>
<feature type="transmembrane region" description="Helical" evidence="8">
    <location>
        <begin position="109"/>
        <end position="128"/>
    </location>
</feature>
<feature type="transmembrane region" description="Helical" evidence="8">
    <location>
        <begin position="336"/>
        <end position="354"/>
    </location>
</feature>
<keyword evidence="3" id="KW-1003">Cell membrane</keyword>
<dbReference type="Gene3D" id="1.20.1250.20">
    <property type="entry name" value="MFS general substrate transporter like domains"/>
    <property type="match status" value="2"/>
</dbReference>
<feature type="transmembrane region" description="Helical" evidence="8">
    <location>
        <begin position="196"/>
        <end position="219"/>
    </location>
</feature>
<keyword evidence="4 8" id="KW-0812">Transmembrane</keyword>
<evidence type="ECO:0000256" key="1">
    <source>
        <dbReference type="ARBA" id="ARBA00004651"/>
    </source>
</evidence>
<dbReference type="Pfam" id="PF07690">
    <property type="entry name" value="MFS_1"/>
    <property type="match status" value="1"/>
</dbReference>
<sequence length="527" mass="54038">MSTSAPTEPRPQAPAADAPAADRTGNTPTMVSPIASKRRRWAALAVLMLPVLLVSIDNTALSFAVPSLARDLQPSSTQMLWIVDAYPLVLGALLITMGSLGDRIGRRRLLLIGATAFAAVSALAAFSTDAAHLIAARALLGVFGATLMPATLSLLRNIFVDDTERRTAIAIWASGFSGGAALGPIVGGWLLEHFEWGSVFLMAVPMLVPLLILGPVLLPESKDPHPGPVDPIGILLSVLALGGVVLAIKSLGSGEPLGVVVLVAVVAIASGWMFVRRMLTRETPLLDVRMFRSPVFSGALAANLVAMFAFVGYLYFISQHLQFVAGYAPMKAGWMLVPGLVTTIVCSLLAVRLVRPLGTRGVVVVGLALAALGYLAVAAFGSGGSLLALLGGFVILSAGVGLSETISNDLVMSAVPPEKAGAASATSETAYEVGAVLGIAVLGTLLNVAYRTGIDLPGGLTDVQAAQAGDTLAGAYEVAGQLPAAAGDALMASAAHAFDGGVLVIAGVASVLMVIMTFVSAKVLRQR</sequence>
<evidence type="ECO:0000256" key="4">
    <source>
        <dbReference type="ARBA" id="ARBA00022692"/>
    </source>
</evidence>
<evidence type="ECO:0000256" key="2">
    <source>
        <dbReference type="ARBA" id="ARBA00022448"/>
    </source>
</evidence>
<dbReference type="InterPro" id="IPR036259">
    <property type="entry name" value="MFS_trans_sf"/>
</dbReference>
<comment type="caution">
    <text evidence="10">The sequence shown here is derived from an EMBL/GenBank/DDBJ whole genome shotgun (WGS) entry which is preliminary data.</text>
</comment>
<dbReference type="RefSeq" id="WP_239022172.1">
    <property type="nucleotide sequence ID" value="NZ_CP034929.1"/>
</dbReference>
<dbReference type="InterPro" id="IPR020846">
    <property type="entry name" value="MFS_dom"/>
</dbReference>
<feature type="compositionally biased region" description="Low complexity" evidence="7">
    <location>
        <begin position="13"/>
        <end position="22"/>
    </location>
</feature>
<organism evidence="10 11">
    <name type="scientific">Nocardioides yefusunii</name>
    <dbReference type="NCBI Taxonomy" id="2500546"/>
    <lineage>
        <taxon>Bacteria</taxon>
        <taxon>Bacillati</taxon>
        <taxon>Actinomycetota</taxon>
        <taxon>Actinomycetes</taxon>
        <taxon>Propionibacteriales</taxon>
        <taxon>Nocardioidaceae</taxon>
        <taxon>Nocardioides</taxon>
    </lineage>
</organism>
<proteinExistence type="predicted"/>
<evidence type="ECO:0000256" key="3">
    <source>
        <dbReference type="ARBA" id="ARBA00022475"/>
    </source>
</evidence>
<feature type="region of interest" description="Disordered" evidence="7">
    <location>
        <begin position="1"/>
        <end position="31"/>
    </location>
</feature>
<keyword evidence="2" id="KW-0813">Transport</keyword>
<dbReference type="CDD" id="cd17321">
    <property type="entry name" value="MFS_MMR_MDR_like"/>
    <property type="match status" value="1"/>
</dbReference>
<keyword evidence="5 8" id="KW-1133">Transmembrane helix</keyword>
<feature type="transmembrane region" description="Helical" evidence="8">
    <location>
        <begin position="134"/>
        <end position="155"/>
    </location>
</feature>
<dbReference type="PANTHER" id="PTHR42718:SF47">
    <property type="entry name" value="METHYL VIOLOGEN RESISTANCE PROTEIN SMVA"/>
    <property type="match status" value="1"/>
</dbReference>
<reference evidence="11" key="1">
    <citation type="journal article" date="2019" name="Int. J. Syst. Evol. Microbiol.">
        <title>The Global Catalogue of Microorganisms (GCM) 10K type strain sequencing project: providing services to taxonomists for standard genome sequencing and annotation.</title>
        <authorList>
            <consortium name="The Broad Institute Genomics Platform"/>
            <consortium name="The Broad Institute Genome Sequencing Center for Infectious Disease"/>
            <person name="Wu L."/>
            <person name="Ma J."/>
        </authorList>
    </citation>
    <scope>NUCLEOTIDE SEQUENCE [LARGE SCALE GENOMIC DNA]</scope>
    <source>
        <strain evidence="11">DFY28</strain>
    </source>
</reference>
<feature type="transmembrane region" description="Helical" evidence="8">
    <location>
        <begin position="231"/>
        <end position="251"/>
    </location>
</feature>
<dbReference type="PROSITE" id="PS50850">
    <property type="entry name" value="MFS"/>
    <property type="match status" value="1"/>
</dbReference>
<evidence type="ECO:0000256" key="5">
    <source>
        <dbReference type="ARBA" id="ARBA00022989"/>
    </source>
</evidence>
<dbReference type="EMBL" id="JBHSQI010000002">
    <property type="protein sequence ID" value="MFC6153096.1"/>
    <property type="molecule type" value="Genomic_DNA"/>
</dbReference>
<evidence type="ECO:0000256" key="8">
    <source>
        <dbReference type="SAM" id="Phobius"/>
    </source>
</evidence>
<feature type="transmembrane region" description="Helical" evidence="8">
    <location>
        <begin position="167"/>
        <end position="190"/>
    </location>
</feature>
<dbReference type="SUPFAM" id="SSF103473">
    <property type="entry name" value="MFS general substrate transporter"/>
    <property type="match status" value="1"/>
</dbReference>
<feature type="transmembrane region" description="Helical" evidence="8">
    <location>
        <begin position="257"/>
        <end position="275"/>
    </location>
</feature>
<protein>
    <submittedName>
        <fullName evidence="10">MFS transporter</fullName>
    </submittedName>
</protein>
<feature type="transmembrane region" description="Helical" evidence="8">
    <location>
        <begin position="500"/>
        <end position="521"/>
    </location>
</feature>
<evidence type="ECO:0000256" key="6">
    <source>
        <dbReference type="ARBA" id="ARBA00023136"/>
    </source>
</evidence>
<keyword evidence="11" id="KW-1185">Reference proteome</keyword>
<name>A0ABW1QUE2_9ACTN</name>
<dbReference type="PANTHER" id="PTHR42718">
    <property type="entry name" value="MAJOR FACILITATOR SUPERFAMILY MULTIDRUG TRANSPORTER MFSC"/>
    <property type="match status" value="1"/>
</dbReference>
<gene>
    <name evidence="10" type="ORF">ACFPWU_05395</name>
</gene>
<keyword evidence="6 8" id="KW-0472">Membrane</keyword>
<accession>A0ABW1QUE2</accession>
<feature type="transmembrane region" description="Helical" evidence="8">
    <location>
        <begin position="386"/>
        <end position="403"/>
    </location>
</feature>
<feature type="domain" description="Major facilitator superfamily (MFS) profile" evidence="9">
    <location>
        <begin position="43"/>
        <end position="525"/>
    </location>
</feature>
<feature type="transmembrane region" description="Helical" evidence="8">
    <location>
        <begin position="41"/>
        <end position="66"/>
    </location>
</feature>
<evidence type="ECO:0000313" key="10">
    <source>
        <dbReference type="EMBL" id="MFC6153096.1"/>
    </source>
</evidence>
<dbReference type="Proteomes" id="UP001596098">
    <property type="component" value="Unassembled WGS sequence"/>
</dbReference>
<comment type="subcellular location">
    <subcellularLocation>
        <location evidence="1">Cell membrane</location>
        <topology evidence="1">Multi-pass membrane protein</topology>
    </subcellularLocation>
</comment>
<evidence type="ECO:0000313" key="11">
    <source>
        <dbReference type="Proteomes" id="UP001596098"/>
    </source>
</evidence>
<feature type="transmembrane region" description="Helical" evidence="8">
    <location>
        <begin position="361"/>
        <end position="380"/>
    </location>
</feature>
<dbReference type="InterPro" id="IPR011701">
    <property type="entry name" value="MFS"/>
</dbReference>